<evidence type="ECO:0000256" key="6">
    <source>
        <dbReference type="ARBA" id="ARBA00022592"/>
    </source>
</evidence>
<evidence type="ECO:0000256" key="4">
    <source>
        <dbReference type="ARBA" id="ARBA00011529"/>
    </source>
</evidence>
<dbReference type="NCBIfam" id="TIGR02136">
    <property type="entry name" value="ptsS_2"/>
    <property type="match status" value="1"/>
</dbReference>
<evidence type="ECO:0000256" key="3">
    <source>
        <dbReference type="ARBA" id="ARBA00008725"/>
    </source>
</evidence>
<evidence type="ECO:0000256" key="9">
    <source>
        <dbReference type="ARBA" id="ARBA00023288"/>
    </source>
</evidence>
<evidence type="ECO:0000256" key="7">
    <source>
        <dbReference type="ARBA" id="ARBA00022729"/>
    </source>
</evidence>
<evidence type="ECO:0000259" key="11">
    <source>
        <dbReference type="Pfam" id="PF12849"/>
    </source>
</evidence>
<comment type="subcellular location">
    <subcellularLocation>
        <location evidence="2 10">Cell membrane</location>
        <topology evidence="2 10">Lipid-anchor</topology>
    </subcellularLocation>
</comment>
<keyword evidence="13" id="KW-1185">Reference proteome</keyword>
<dbReference type="PROSITE" id="PS51257">
    <property type="entry name" value="PROKAR_LIPOPROTEIN"/>
    <property type="match status" value="1"/>
</dbReference>
<keyword evidence="10" id="KW-1003">Cell membrane</keyword>
<dbReference type="GO" id="GO:0005886">
    <property type="term" value="C:plasma membrane"/>
    <property type="evidence" value="ECO:0007669"/>
    <property type="project" value="UniProtKB-SubCell"/>
</dbReference>
<dbReference type="GO" id="GO:0042301">
    <property type="term" value="F:phosphate ion binding"/>
    <property type="evidence" value="ECO:0007669"/>
    <property type="project" value="UniProtKB-UniRule"/>
</dbReference>
<dbReference type="Gene3D" id="3.40.190.10">
    <property type="entry name" value="Periplasmic binding protein-like II"/>
    <property type="match status" value="2"/>
</dbReference>
<dbReference type="InterPro" id="IPR011862">
    <property type="entry name" value="Phos-bd"/>
</dbReference>
<dbReference type="EMBL" id="FNPI01000005">
    <property type="protein sequence ID" value="SDZ03620.1"/>
    <property type="molecule type" value="Genomic_DNA"/>
</dbReference>
<dbReference type="Pfam" id="PF12849">
    <property type="entry name" value="PBP_like_2"/>
    <property type="match status" value="1"/>
</dbReference>
<feature type="chain" id="PRO_5027163744" description="Phosphate-binding protein" evidence="10">
    <location>
        <begin position="18"/>
        <end position="323"/>
    </location>
</feature>
<dbReference type="AlphaFoldDB" id="A0A1H3PRP1"/>
<keyword evidence="6 10" id="KW-0592">Phosphate transport</keyword>
<evidence type="ECO:0000313" key="12">
    <source>
        <dbReference type="EMBL" id="SDZ03620.1"/>
    </source>
</evidence>
<keyword evidence="9 10" id="KW-0449">Lipoprotein</keyword>
<feature type="signal peptide" evidence="10">
    <location>
        <begin position="1"/>
        <end position="17"/>
    </location>
</feature>
<dbReference type="OrthoDB" id="9790048at2"/>
<comment type="similarity">
    <text evidence="3 10">Belongs to the PstS family.</text>
</comment>
<keyword evidence="7 10" id="KW-0732">Signal</keyword>
<dbReference type="PANTHER" id="PTHR30570">
    <property type="entry name" value="PERIPLASMIC PHOSPHATE BINDING COMPONENT OF PHOSPHATE ABC TRANSPORTER"/>
    <property type="match status" value="1"/>
</dbReference>
<evidence type="ECO:0000313" key="13">
    <source>
        <dbReference type="Proteomes" id="UP000198935"/>
    </source>
</evidence>
<comment type="subunit">
    <text evidence="4 10">The complex is composed of two ATP-binding proteins (PstB), two transmembrane proteins (PstC and PstA) and a solute-binding protein (PstS).</text>
</comment>
<dbReference type="STRING" id="1503961.SAMN05421736_105168"/>
<evidence type="ECO:0000256" key="5">
    <source>
        <dbReference type="ARBA" id="ARBA00022448"/>
    </source>
</evidence>
<evidence type="ECO:0000256" key="10">
    <source>
        <dbReference type="RuleBase" id="RU367119"/>
    </source>
</evidence>
<keyword evidence="10" id="KW-0472">Membrane</keyword>
<sequence length="323" mass="35017">MKKALLSLSIAALTVFAAACGSDEEGSGNQAGASGGELSGSVVIDGSGTVYPLMARIADEFMSTEEENVSVEVSRSGTSAGMKKFVVGETDFSNASRPIKEEELAELDENGIESEEFKVALDGLTLVINPENDWATEMTEEEIKTMFVTGKIKADDDVLWSDIRSDWPAEKINFYGPNENHGTYEFFVETILEEQELVEGINLQQEYSTLVSLVSEDKYGIAFFGYGYYANNDDKIAAVAIDFGNGPVAPSLDTIAEDGPYAPFTRPVFTNLSIDAAKEKEQVKAFAEYVFSKGAAEFAGETGFAPLPEEELQESLELIQAID</sequence>
<reference evidence="13" key="1">
    <citation type="submission" date="2016-10" db="EMBL/GenBank/DDBJ databases">
        <authorList>
            <person name="Varghese N."/>
            <person name="Submissions S."/>
        </authorList>
    </citation>
    <scope>NUCLEOTIDE SEQUENCE [LARGE SCALE GENOMIC DNA]</scope>
    <source>
        <strain evidence="13">SP</strain>
    </source>
</reference>
<evidence type="ECO:0000256" key="1">
    <source>
        <dbReference type="ARBA" id="ARBA00002841"/>
    </source>
</evidence>
<comment type="function">
    <text evidence="1">Part of the ABC transporter complex PstSACB involved in phosphate import.</text>
</comment>
<comment type="function">
    <text evidence="10">Involved in the system for phosphate transport across the cytoplasmic membrane.</text>
</comment>
<proteinExistence type="inferred from homology"/>
<dbReference type="InterPro" id="IPR050811">
    <property type="entry name" value="Phosphate_ABC_transporter"/>
</dbReference>
<evidence type="ECO:0000256" key="2">
    <source>
        <dbReference type="ARBA" id="ARBA00004193"/>
    </source>
</evidence>
<name>A0A1H3PRP1_9BACI</name>
<gene>
    <name evidence="12" type="ORF">SAMN05421736_105168</name>
</gene>
<dbReference type="SUPFAM" id="SSF53850">
    <property type="entry name" value="Periplasmic binding protein-like II"/>
    <property type="match status" value="1"/>
</dbReference>
<dbReference type="GO" id="GO:0006817">
    <property type="term" value="P:phosphate ion transport"/>
    <property type="evidence" value="ECO:0007669"/>
    <property type="project" value="UniProtKB-UniRule"/>
</dbReference>
<organism evidence="12 13">
    <name type="scientific">Evansella caseinilytica</name>
    <dbReference type="NCBI Taxonomy" id="1503961"/>
    <lineage>
        <taxon>Bacteria</taxon>
        <taxon>Bacillati</taxon>
        <taxon>Bacillota</taxon>
        <taxon>Bacilli</taxon>
        <taxon>Bacillales</taxon>
        <taxon>Bacillaceae</taxon>
        <taxon>Evansella</taxon>
    </lineage>
</organism>
<dbReference type="CDD" id="cd13654">
    <property type="entry name" value="PBP2_phosphate_like_2"/>
    <property type="match status" value="1"/>
</dbReference>
<dbReference type="InterPro" id="IPR024370">
    <property type="entry name" value="PBP_domain"/>
</dbReference>
<keyword evidence="5 10" id="KW-0813">Transport</keyword>
<evidence type="ECO:0000256" key="8">
    <source>
        <dbReference type="ARBA" id="ARBA00023139"/>
    </source>
</evidence>
<dbReference type="PANTHER" id="PTHR30570:SF1">
    <property type="entry name" value="PHOSPHATE-BINDING PROTEIN PSTS"/>
    <property type="match status" value="1"/>
</dbReference>
<dbReference type="Proteomes" id="UP000198935">
    <property type="component" value="Unassembled WGS sequence"/>
</dbReference>
<keyword evidence="8 10" id="KW-0564">Palmitate</keyword>
<accession>A0A1H3PRP1</accession>
<feature type="domain" description="PBP" evidence="11">
    <location>
        <begin position="33"/>
        <end position="292"/>
    </location>
</feature>
<protein>
    <recommendedName>
        <fullName evidence="10">Phosphate-binding protein</fullName>
    </recommendedName>
</protein>